<evidence type="ECO:0000256" key="9">
    <source>
        <dbReference type="ARBA" id="ARBA00025599"/>
    </source>
</evidence>
<dbReference type="SMART" id="SM00479">
    <property type="entry name" value="EXOIII"/>
    <property type="match status" value="1"/>
</dbReference>
<dbReference type="InterPro" id="IPR036397">
    <property type="entry name" value="RNaseH_sf"/>
</dbReference>
<evidence type="ECO:0000256" key="7">
    <source>
        <dbReference type="ARBA" id="ARBA00022839"/>
    </source>
</evidence>
<dbReference type="CDD" id="cd06144">
    <property type="entry name" value="REX4_like"/>
    <property type="match status" value="1"/>
</dbReference>
<evidence type="ECO:0000259" key="12">
    <source>
        <dbReference type="SMART" id="SM00479"/>
    </source>
</evidence>
<comment type="subcellular location">
    <subcellularLocation>
        <location evidence="1">Nucleus</location>
    </subcellularLocation>
</comment>
<keyword evidence="14" id="KW-1185">Reference proteome</keyword>
<dbReference type="GO" id="GO:0003676">
    <property type="term" value="F:nucleic acid binding"/>
    <property type="evidence" value="ECO:0007669"/>
    <property type="project" value="InterPro"/>
</dbReference>
<evidence type="ECO:0000256" key="6">
    <source>
        <dbReference type="ARBA" id="ARBA00022801"/>
    </source>
</evidence>
<dbReference type="InterPro" id="IPR013520">
    <property type="entry name" value="Ribonucl_H"/>
</dbReference>
<dbReference type="AlphaFoldDB" id="A0A642V129"/>
<feature type="compositionally biased region" description="Polar residues" evidence="10">
    <location>
        <begin position="78"/>
        <end position="91"/>
    </location>
</feature>
<keyword evidence="6" id="KW-0378">Hydrolase</keyword>
<keyword evidence="11" id="KW-1133">Transmembrane helix</keyword>
<evidence type="ECO:0000256" key="10">
    <source>
        <dbReference type="SAM" id="MobiDB-lite"/>
    </source>
</evidence>
<evidence type="ECO:0000256" key="8">
    <source>
        <dbReference type="ARBA" id="ARBA00023242"/>
    </source>
</evidence>
<feature type="domain" description="Exonuclease" evidence="12">
    <location>
        <begin position="171"/>
        <end position="331"/>
    </location>
</feature>
<protein>
    <recommendedName>
        <fullName evidence="3">RNA exonuclease 4</fullName>
    </recommendedName>
</protein>
<keyword evidence="4" id="KW-0698">rRNA processing</keyword>
<evidence type="ECO:0000313" key="14">
    <source>
        <dbReference type="Proteomes" id="UP000761534"/>
    </source>
</evidence>
<organism evidence="13 14">
    <name type="scientific">Trichomonascus ciferrii</name>
    <dbReference type="NCBI Taxonomy" id="44093"/>
    <lineage>
        <taxon>Eukaryota</taxon>
        <taxon>Fungi</taxon>
        <taxon>Dikarya</taxon>
        <taxon>Ascomycota</taxon>
        <taxon>Saccharomycotina</taxon>
        <taxon>Dipodascomycetes</taxon>
        <taxon>Dipodascales</taxon>
        <taxon>Trichomonascaceae</taxon>
        <taxon>Trichomonascus</taxon>
        <taxon>Trichomonascus ciferrii complex</taxon>
    </lineage>
</organism>
<keyword evidence="11" id="KW-0812">Transmembrane</keyword>
<name>A0A642V129_9ASCO</name>
<dbReference type="FunFam" id="3.30.420.10:FF:000007">
    <property type="entry name" value="Interferon-stimulated exonuclease gene 20"/>
    <property type="match status" value="1"/>
</dbReference>
<comment type="function">
    <text evidence="9">Exoribonuclease involved in ribosome biosynthesis. Involved in the processing of ITS1, the internal transcribed spacer localized between the 18S and 5.8S rRNAs.</text>
</comment>
<dbReference type="EMBL" id="SWFS01000336">
    <property type="protein sequence ID" value="KAA8909618.1"/>
    <property type="molecule type" value="Genomic_DNA"/>
</dbReference>
<dbReference type="GO" id="GO:0005634">
    <property type="term" value="C:nucleus"/>
    <property type="evidence" value="ECO:0007669"/>
    <property type="project" value="UniProtKB-SubCell"/>
</dbReference>
<sequence length="341" mass="38034">MHALWPPVVIFAILAVVVVTIQYRVEELESVTRTRVKTVKKRNGKKKKIIVEEVSTPDRGIMSGLSSNWKALQQRLGNKPSSTSASIQSAKVTKKSHKSKAVARKTTNVTSTTATSVLRVDPHAVNKLQNTAIPLTASKLLLLEDFDLIKLPHNLDNVMTRSAEKKAEIGNYLSLDCEFVGVGPDGCNSALARVSIVNYYGNVVLDKFVKPKERVTDWRTWVSGVTAKHMKNAVSFEEIQKEVTALLENRILVGHAVNNDLKVLMISHPKSSIRDTSAHRPFRKLVKGTPSLKRLAQEVLNLDIQSGEHSSVEDAQATMLLFRLNKKQFDANLPRYRKRKA</sequence>
<dbReference type="InterPro" id="IPR012337">
    <property type="entry name" value="RNaseH-like_sf"/>
</dbReference>
<feature type="region of interest" description="Disordered" evidence="10">
    <location>
        <begin position="78"/>
        <end position="106"/>
    </location>
</feature>
<reference evidence="13" key="1">
    <citation type="journal article" date="2019" name="G3 (Bethesda)">
        <title>Genome Assemblies of Two Rare Opportunistic Yeast Pathogens: Diutina rugosa (syn. Candida rugosa) and Trichomonascus ciferrii (syn. Candida ciferrii).</title>
        <authorList>
            <person name="Mixao V."/>
            <person name="Saus E."/>
            <person name="Hansen A.P."/>
            <person name="Lass-Florl C."/>
            <person name="Gabaldon T."/>
        </authorList>
    </citation>
    <scope>NUCLEOTIDE SEQUENCE</scope>
    <source>
        <strain evidence="13">CBS 4856</strain>
    </source>
</reference>
<dbReference type="VEuPathDB" id="FungiDB:TRICI_004453"/>
<dbReference type="Gene3D" id="3.30.420.10">
    <property type="entry name" value="Ribonuclease H-like superfamily/Ribonuclease H"/>
    <property type="match status" value="1"/>
</dbReference>
<feature type="compositionally biased region" description="Basic residues" evidence="10">
    <location>
        <begin position="92"/>
        <end position="103"/>
    </location>
</feature>
<dbReference type="OrthoDB" id="8191639at2759"/>
<evidence type="ECO:0000256" key="4">
    <source>
        <dbReference type="ARBA" id="ARBA00022552"/>
    </source>
</evidence>
<dbReference type="Pfam" id="PF00929">
    <property type="entry name" value="RNase_T"/>
    <property type="match status" value="1"/>
</dbReference>
<comment type="caution">
    <text evidence="13">The sequence shown here is derived from an EMBL/GenBank/DDBJ whole genome shotgun (WGS) entry which is preliminary data.</text>
</comment>
<keyword evidence="7" id="KW-0269">Exonuclease</keyword>
<comment type="similarity">
    <text evidence="2">Belongs to the REXO4 family.</text>
</comment>
<dbReference type="InterPro" id="IPR047021">
    <property type="entry name" value="REXO1/3/4-like"/>
</dbReference>
<evidence type="ECO:0000256" key="11">
    <source>
        <dbReference type="SAM" id="Phobius"/>
    </source>
</evidence>
<evidence type="ECO:0000256" key="2">
    <source>
        <dbReference type="ARBA" id="ARBA00010489"/>
    </source>
</evidence>
<evidence type="ECO:0000256" key="3">
    <source>
        <dbReference type="ARBA" id="ARBA00016937"/>
    </source>
</evidence>
<dbReference type="Proteomes" id="UP000761534">
    <property type="component" value="Unassembled WGS sequence"/>
</dbReference>
<gene>
    <name evidence="13" type="ORF">TRICI_004453</name>
</gene>
<dbReference type="PANTHER" id="PTHR12801">
    <property type="entry name" value="RNA EXONUCLEASE REXO1 / RECO3 FAMILY MEMBER-RELATED"/>
    <property type="match status" value="1"/>
</dbReference>
<proteinExistence type="inferred from homology"/>
<dbReference type="SUPFAM" id="SSF53098">
    <property type="entry name" value="Ribonuclease H-like"/>
    <property type="match status" value="1"/>
</dbReference>
<accession>A0A642V129</accession>
<keyword evidence="11" id="KW-0472">Membrane</keyword>
<dbReference type="InterPro" id="IPR037431">
    <property type="entry name" value="REX4_DEDDh_dom"/>
</dbReference>
<dbReference type="GO" id="GO:0006364">
    <property type="term" value="P:rRNA processing"/>
    <property type="evidence" value="ECO:0007669"/>
    <property type="project" value="UniProtKB-KW"/>
</dbReference>
<keyword evidence="8" id="KW-0539">Nucleus</keyword>
<evidence type="ECO:0000313" key="13">
    <source>
        <dbReference type="EMBL" id="KAA8909618.1"/>
    </source>
</evidence>
<evidence type="ECO:0000256" key="1">
    <source>
        <dbReference type="ARBA" id="ARBA00004123"/>
    </source>
</evidence>
<evidence type="ECO:0000256" key="5">
    <source>
        <dbReference type="ARBA" id="ARBA00022722"/>
    </source>
</evidence>
<dbReference type="PANTHER" id="PTHR12801:SF45">
    <property type="entry name" value="RNA EXONUCLEASE 4"/>
    <property type="match status" value="1"/>
</dbReference>
<dbReference type="GO" id="GO:0000027">
    <property type="term" value="P:ribosomal large subunit assembly"/>
    <property type="evidence" value="ECO:0007669"/>
    <property type="project" value="TreeGrafter"/>
</dbReference>
<keyword evidence="5" id="KW-0540">Nuclease</keyword>
<feature type="transmembrane region" description="Helical" evidence="11">
    <location>
        <begin position="6"/>
        <end position="25"/>
    </location>
</feature>
<dbReference type="GO" id="GO:0008408">
    <property type="term" value="F:3'-5' exonuclease activity"/>
    <property type="evidence" value="ECO:0007669"/>
    <property type="project" value="InterPro"/>
</dbReference>